<accession>A0ABN8NMX6</accession>
<feature type="domain" description="Transient receptor ion channel" evidence="11">
    <location>
        <begin position="154"/>
        <end position="219"/>
    </location>
</feature>
<keyword evidence="7" id="KW-0406">Ion transport</keyword>
<protein>
    <recommendedName>
        <fullName evidence="11">Transient receptor ion channel domain-containing protein</fullName>
    </recommendedName>
</protein>
<dbReference type="SUPFAM" id="SSF48403">
    <property type="entry name" value="Ankyrin repeat"/>
    <property type="match status" value="1"/>
</dbReference>
<dbReference type="EMBL" id="CALNXK010000027">
    <property type="protein sequence ID" value="CAH3114201.1"/>
    <property type="molecule type" value="Genomic_DNA"/>
</dbReference>
<evidence type="ECO:0000256" key="1">
    <source>
        <dbReference type="ARBA" id="ARBA00004141"/>
    </source>
</evidence>
<dbReference type="Proteomes" id="UP001159405">
    <property type="component" value="Unassembled WGS sequence"/>
</dbReference>
<sequence length="671" mass="75854">MDCPPIDQFQPDLYEAIKNGNLEKIKSVLSSSRANKDLDLLDSSGKTIIQVAADLNDASDRNDVITLLLSCGASLQLALLNTVHQGDVRVVEILLQFCDQQPQTTSPKMLSVRGNTSFTTPLSLAARLQNFQIVKLFLEHGFTIEDPKTMRMSTEFTDVSSEKLHSTVHRLNEYRALASPVFIAASFLQNVRSGPDPVLRACALSKEFRDISEQEYEFREKYLGLCNDCEEFTVSLLKECCTLEEIRCVLEAKSEGKTFSTLETDSLNILEFAALAKTKKFVAHPYSLLVLNSEVYKNASFLEVKGVWKKSLLLLVASLLCPLALVVWFVFEGLFPKHKVTSMFRSPFVRFLIYAGSYQTFLYLLAITSSTSHFLGGFSFSDLYVRIFVIGLLVDLIKDVLQYGRSRFFSYHWNYLASTTVVSFVLGDVIWLIGRVTLPSVSQSLTLEDHAVLRSYKIMLSAESFLSLGILQAFALNLSFLSQENASIGPLLNAFIQMLIDAAKFFLYFGFVFLAFAVSFTKLYSQYNAANEYYSPGTEEKISLELERLDSSANVIFWSLFGQVEREGFLIAEASYETIWWTGLTLFGVFNIVAVLVAVNMLIAILNESYTRISENLDTEWKFTRTKMWLNWIYKESVLPPPFSILYVLLPVGWIIERLFKAFCPEPILVS</sequence>
<evidence type="ECO:0000313" key="12">
    <source>
        <dbReference type="EMBL" id="CAH3114201.1"/>
    </source>
</evidence>
<keyword evidence="8 10" id="KW-0472">Membrane</keyword>
<evidence type="ECO:0000256" key="9">
    <source>
        <dbReference type="ARBA" id="ARBA00023303"/>
    </source>
</evidence>
<feature type="transmembrane region" description="Helical" evidence="10">
    <location>
        <begin position="312"/>
        <end position="331"/>
    </location>
</feature>
<keyword evidence="3 10" id="KW-0812">Transmembrane</keyword>
<feature type="transmembrane region" description="Helical" evidence="10">
    <location>
        <begin position="351"/>
        <end position="371"/>
    </location>
</feature>
<keyword evidence="4" id="KW-0677">Repeat</keyword>
<dbReference type="PRINTS" id="PR01097">
    <property type="entry name" value="TRNSRECEPTRP"/>
</dbReference>
<keyword evidence="13" id="KW-1185">Reference proteome</keyword>
<dbReference type="Gene3D" id="1.25.40.20">
    <property type="entry name" value="Ankyrin repeat-containing domain"/>
    <property type="match status" value="1"/>
</dbReference>
<evidence type="ECO:0000256" key="6">
    <source>
        <dbReference type="ARBA" id="ARBA00023043"/>
    </source>
</evidence>
<evidence type="ECO:0000256" key="3">
    <source>
        <dbReference type="ARBA" id="ARBA00022692"/>
    </source>
</evidence>
<gene>
    <name evidence="12" type="ORF">PLOB_00023098</name>
</gene>
<feature type="transmembrane region" description="Helical" evidence="10">
    <location>
        <begin position="579"/>
        <end position="606"/>
    </location>
</feature>
<evidence type="ECO:0000313" key="13">
    <source>
        <dbReference type="Proteomes" id="UP001159405"/>
    </source>
</evidence>
<dbReference type="InterPro" id="IPR005821">
    <property type="entry name" value="Ion_trans_dom"/>
</dbReference>
<evidence type="ECO:0000256" key="5">
    <source>
        <dbReference type="ARBA" id="ARBA00022989"/>
    </source>
</evidence>
<dbReference type="Pfam" id="PF08344">
    <property type="entry name" value="TRP_2"/>
    <property type="match status" value="1"/>
</dbReference>
<dbReference type="InterPro" id="IPR013555">
    <property type="entry name" value="TRP_dom"/>
</dbReference>
<comment type="caution">
    <text evidence="12">The sequence shown here is derived from an EMBL/GenBank/DDBJ whole genome shotgun (WGS) entry which is preliminary data.</text>
</comment>
<dbReference type="SMART" id="SM00248">
    <property type="entry name" value="ANK"/>
    <property type="match status" value="3"/>
</dbReference>
<feature type="transmembrane region" description="Helical" evidence="10">
    <location>
        <begin position="413"/>
        <end position="438"/>
    </location>
</feature>
<feature type="transmembrane region" description="Helical" evidence="10">
    <location>
        <begin position="383"/>
        <end position="401"/>
    </location>
</feature>
<evidence type="ECO:0000256" key="8">
    <source>
        <dbReference type="ARBA" id="ARBA00023136"/>
    </source>
</evidence>
<organism evidence="12 13">
    <name type="scientific">Porites lobata</name>
    <dbReference type="NCBI Taxonomy" id="104759"/>
    <lineage>
        <taxon>Eukaryota</taxon>
        <taxon>Metazoa</taxon>
        <taxon>Cnidaria</taxon>
        <taxon>Anthozoa</taxon>
        <taxon>Hexacorallia</taxon>
        <taxon>Scleractinia</taxon>
        <taxon>Fungiina</taxon>
        <taxon>Poritidae</taxon>
        <taxon>Porites</taxon>
    </lineage>
</organism>
<dbReference type="Pfam" id="PF00520">
    <property type="entry name" value="Ion_trans"/>
    <property type="match status" value="1"/>
</dbReference>
<comment type="subcellular location">
    <subcellularLocation>
        <location evidence="1">Membrane</location>
        <topology evidence="1">Multi-pass membrane protein</topology>
    </subcellularLocation>
</comment>
<evidence type="ECO:0000256" key="4">
    <source>
        <dbReference type="ARBA" id="ARBA00022737"/>
    </source>
</evidence>
<keyword evidence="5 10" id="KW-1133">Transmembrane helix</keyword>
<keyword evidence="9" id="KW-0407">Ion channel</keyword>
<name>A0ABN8NMX6_9CNID</name>
<dbReference type="InterPro" id="IPR036770">
    <property type="entry name" value="Ankyrin_rpt-contain_sf"/>
</dbReference>
<dbReference type="SMART" id="SM01420">
    <property type="entry name" value="TRP_2"/>
    <property type="match status" value="1"/>
</dbReference>
<dbReference type="PANTHER" id="PTHR10117:SF54">
    <property type="entry name" value="TRANSIENT RECEPTOR POTENTIAL-GAMMA PROTEIN"/>
    <property type="match status" value="1"/>
</dbReference>
<proteinExistence type="predicted"/>
<evidence type="ECO:0000259" key="11">
    <source>
        <dbReference type="SMART" id="SM01420"/>
    </source>
</evidence>
<feature type="transmembrane region" description="Helical" evidence="10">
    <location>
        <begin position="502"/>
        <end position="524"/>
    </location>
</feature>
<evidence type="ECO:0000256" key="2">
    <source>
        <dbReference type="ARBA" id="ARBA00022448"/>
    </source>
</evidence>
<dbReference type="InterPro" id="IPR002153">
    <property type="entry name" value="TRPC_channel"/>
</dbReference>
<keyword evidence="6" id="KW-0040">ANK repeat</keyword>
<dbReference type="InterPro" id="IPR002110">
    <property type="entry name" value="Ankyrin_rpt"/>
</dbReference>
<evidence type="ECO:0000256" key="7">
    <source>
        <dbReference type="ARBA" id="ARBA00023065"/>
    </source>
</evidence>
<reference evidence="12 13" key="1">
    <citation type="submission" date="2022-05" db="EMBL/GenBank/DDBJ databases">
        <authorList>
            <consortium name="Genoscope - CEA"/>
            <person name="William W."/>
        </authorList>
    </citation>
    <scope>NUCLEOTIDE SEQUENCE [LARGE SCALE GENOMIC DNA]</scope>
</reference>
<dbReference type="PANTHER" id="PTHR10117">
    <property type="entry name" value="TRANSIENT RECEPTOR POTENTIAL CHANNEL"/>
    <property type="match status" value="1"/>
</dbReference>
<keyword evidence="2" id="KW-0813">Transport</keyword>
<evidence type="ECO:0000256" key="10">
    <source>
        <dbReference type="SAM" id="Phobius"/>
    </source>
</evidence>